<evidence type="ECO:0000256" key="2">
    <source>
        <dbReference type="ARBA" id="ARBA00010663"/>
    </source>
</evidence>
<feature type="transmembrane region" description="Helical" evidence="8">
    <location>
        <begin position="189"/>
        <end position="212"/>
    </location>
</feature>
<evidence type="ECO:0000313" key="13">
    <source>
        <dbReference type="Proteomes" id="UP000759131"/>
    </source>
</evidence>
<dbReference type="SFLD" id="SFLDS00019">
    <property type="entry name" value="Glutathione_Transferase_(cytos"/>
    <property type="match status" value="1"/>
</dbReference>
<dbReference type="GO" id="GO:0004930">
    <property type="term" value="F:G protein-coupled receptor activity"/>
    <property type="evidence" value="ECO:0007669"/>
    <property type="project" value="InterPro"/>
</dbReference>
<dbReference type="SUPFAM" id="SSF52833">
    <property type="entry name" value="Thioredoxin-like"/>
    <property type="match status" value="1"/>
</dbReference>
<dbReference type="Proteomes" id="UP000759131">
    <property type="component" value="Unassembled WGS sequence"/>
</dbReference>
<dbReference type="OrthoDB" id="6505778at2759"/>
<feature type="transmembrane region" description="Helical" evidence="8">
    <location>
        <begin position="76"/>
        <end position="101"/>
    </location>
</feature>
<comment type="similarity">
    <text evidence="2">Belongs to the G-protein coupled receptor 1 family.</text>
</comment>
<protein>
    <recommendedName>
        <fullName evidence="14">G-protein coupled receptors family 1 profile domain-containing protein</fullName>
    </recommendedName>
</protein>
<comment type="subcellular location">
    <subcellularLocation>
        <location evidence="1">Membrane</location>
    </subcellularLocation>
</comment>
<evidence type="ECO:0000256" key="3">
    <source>
        <dbReference type="ARBA" id="ARBA00011067"/>
    </source>
</evidence>
<evidence type="ECO:0000259" key="11">
    <source>
        <dbReference type="PROSITE" id="PS50405"/>
    </source>
</evidence>
<dbReference type="InterPro" id="IPR036249">
    <property type="entry name" value="Thioredoxin-like_sf"/>
</dbReference>
<feature type="domain" description="GST C-terminal" evidence="11">
    <location>
        <begin position="463"/>
        <end position="597"/>
    </location>
</feature>
<dbReference type="Gene3D" id="1.20.1070.10">
    <property type="entry name" value="Rhodopsin 7-helix transmembrane proteins"/>
    <property type="match status" value="1"/>
</dbReference>
<evidence type="ECO:0000256" key="6">
    <source>
        <dbReference type="ARBA" id="ARBA00023002"/>
    </source>
</evidence>
<dbReference type="GO" id="GO:0016020">
    <property type="term" value="C:membrane"/>
    <property type="evidence" value="ECO:0007669"/>
    <property type="project" value="UniProtKB-SubCell"/>
</dbReference>
<keyword evidence="4 8" id="KW-0812">Transmembrane</keyword>
<evidence type="ECO:0000259" key="9">
    <source>
        <dbReference type="PROSITE" id="PS50262"/>
    </source>
</evidence>
<dbReference type="PROSITE" id="PS50404">
    <property type="entry name" value="GST_NTER"/>
    <property type="match status" value="1"/>
</dbReference>
<feature type="transmembrane region" description="Helical" evidence="8">
    <location>
        <begin position="244"/>
        <end position="264"/>
    </location>
</feature>
<dbReference type="GO" id="GO:0006749">
    <property type="term" value="P:glutathione metabolic process"/>
    <property type="evidence" value="ECO:0007669"/>
    <property type="project" value="TreeGrafter"/>
</dbReference>
<dbReference type="Pfam" id="PF13409">
    <property type="entry name" value="GST_N_2"/>
    <property type="match status" value="1"/>
</dbReference>
<keyword evidence="7 8" id="KW-0472">Membrane</keyword>
<dbReference type="PRINTS" id="PR00237">
    <property type="entry name" value="GPCRRHODOPSN"/>
</dbReference>
<feature type="domain" description="G-protein coupled receptors family 1 profile" evidence="9">
    <location>
        <begin position="125"/>
        <end position="300"/>
    </location>
</feature>
<dbReference type="GO" id="GO:0045174">
    <property type="term" value="F:glutathione dehydrogenase (ascorbate) activity"/>
    <property type="evidence" value="ECO:0007669"/>
    <property type="project" value="TreeGrafter"/>
</dbReference>
<dbReference type="FunFam" id="1.20.1050.10:FF:000009">
    <property type="entry name" value="Glutathione S-transferase omega-1"/>
    <property type="match status" value="1"/>
</dbReference>
<accession>A0A7R9KT89</accession>
<dbReference type="PROSITE" id="PS50262">
    <property type="entry name" value="G_PROTEIN_RECEP_F1_2"/>
    <property type="match status" value="2"/>
</dbReference>
<keyword evidence="6" id="KW-0560">Oxidoreductase</keyword>
<feature type="domain" description="GST N-terminal" evidence="10">
    <location>
        <begin position="377"/>
        <end position="457"/>
    </location>
</feature>
<evidence type="ECO:0008006" key="14">
    <source>
        <dbReference type="Google" id="ProtNLM"/>
    </source>
</evidence>
<dbReference type="EMBL" id="CAJPIZ010006286">
    <property type="protein sequence ID" value="CAG2109394.1"/>
    <property type="molecule type" value="Genomic_DNA"/>
</dbReference>
<dbReference type="InterPro" id="IPR036282">
    <property type="entry name" value="Glutathione-S-Trfase_C_sf"/>
</dbReference>
<evidence type="ECO:0000313" key="12">
    <source>
        <dbReference type="EMBL" id="CAD7628964.1"/>
    </source>
</evidence>
<feature type="domain" description="G-protein coupled receptors family 1 profile" evidence="9">
    <location>
        <begin position="89"/>
        <end position="124"/>
    </location>
</feature>
<sequence length="601" mass="69512">MHYFLPLPPNNDLPDTPFGISNDSTLFCPQDLRNESDFDYLHNFDPTLFNFSRCNFSDSDHPIWYRRPDWDVAVKTLAILPVMIVGVFGNLAVIALIVKLYTLRKSIINLFILNMAIADLLTTVYIAICYPQRCHLNRKQSYIITTAIWAIAITLASPLAYWRVYKERQWLDVNEKWCPEDHTNVSKYYWLFLMLPLVYIPLIVVTIIYTVIIRRLDRLARALADRASDVPTKLRHRQILMKMLLTYIITTIICWFPLQVLVYYRRFHIESDLLPRWYDDCTFLAQIFASANSAINPVVTFRKSFAHLLPKLFANTSHGHRVGPQGVIRRQLDIPVIAWDGGGGGYRGLEIKGWDGSPDITPKGLKSDPFPPRTNTDLLRVYSNQICPYAERALLVLVAKDIEHEIINVNLRDKVEWWVERNPLGKVPTIEFGADNKVLYESLIVAEYLDEVYTEGRPLQPRDAYQRASDKVFIETFGASYSFNYKYIYSTDDLTTVWSEIADGLKKVDTLLAKRRANNRYLSGESLPGLVDYAIWPFIERLPQIIDLAGHNAADYLPKELPTVHDYRQQLLADSTVQKVSLPYETLLAFTREYRKILIKK</sequence>
<name>A0A7R9KT89_9ACAR</name>
<keyword evidence="13" id="KW-1185">Reference proteome</keyword>
<dbReference type="AlphaFoldDB" id="A0A7R9KT89"/>
<dbReference type="Gene3D" id="3.40.30.10">
    <property type="entry name" value="Glutaredoxin"/>
    <property type="match status" value="1"/>
</dbReference>
<evidence type="ECO:0000256" key="7">
    <source>
        <dbReference type="ARBA" id="ARBA00023136"/>
    </source>
</evidence>
<dbReference type="PANTHER" id="PTHR43968:SF6">
    <property type="entry name" value="GLUTATHIONE S-TRANSFERASE OMEGA"/>
    <property type="match status" value="1"/>
</dbReference>
<dbReference type="Pfam" id="PF00001">
    <property type="entry name" value="7tm_1"/>
    <property type="match status" value="1"/>
</dbReference>
<evidence type="ECO:0000256" key="5">
    <source>
        <dbReference type="ARBA" id="ARBA00022989"/>
    </source>
</evidence>
<reference evidence="12" key="1">
    <citation type="submission" date="2020-11" db="EMBL/GenBank/DDBJ databases">
        <authorList>
            <person name="Tran Van P."/>
        </authorList>
    </citation>
    <scope>NUCLEOTIDE SEQUENCE</scope>
</reference>
<comment type="similarity">
    <text evidence="3">Belongs to the GST superfamily. Omega family.</text>
</comment>
<feature type="transmembrane region" description="Helical" evidence="8">
    <location>
        <begin position="142"/>
        <end position="162"/>
    </location>
</feature>
<organism evidence="12">
    <name type="scientific">Medioppia subpectinata</name>
    <dbReference type="NCBI Taxonomy" id="1979941"/>
    <lineage>
        <taxon>Eukaryota</taxon>
        <taxon>Metazoa</taxon>
        <taxon>Ecdysozoa</taxon>
        <taxon>Arthropoda</taxon>
        <taxon>Chelicerata</taxon>
        <taxon>Arachnida</taxon>
        <taxon>Acari</taxon>
        <taxon>Acariformes</taxon>
        <taxon>Sarcoptiformes</taxon>
        <taxon>Oribatida</taxon>
        <taxon>Brachypylina</taxon>
        <taxon>Oppioidea</taxon>
        <taxon>Oppiidae</taxon>
        <taxon>Medioppia</taxon>
    </lineage>
</organism>
<dbReference type="PANTHER" id="PTHR43968">
    <property type="match status" value="1"/>
</dbReference>
<evidence type="ECO:0000256" key="4">
    <source>
        <dbReference type="ARBA" id="ARBA00022692"/>
    </source>
</evidence>
<dbReference type="InterPro" id="IPR010987">
    <property type="entry name" value="Glutathione-S-Trfase_C-like"/>
</dbReference>
<dbReference type="GO" id="GO:0004364">
    <property type="term" value="F:glutathione transferase activity"/>
    <property type="evidence" value="ECO:0007669"/>
    <property type="project" value="TreeGrafter"/>
</dbReference>
<dbReference type="EMBL" id="OC860861">
    <property type="protein sequence ID" value="CAD7628964.1"/>
    <property type="molecule type" value="Genomic_DNA"/>
</dbReference>
<evidence type="ECO:0000256" key="8">
    <source>
        <dbReference type="SAM" id="Phobius"/>
    </source>
</evidence>
<dbReference type="SUPFAM" id="SSF47616">
    <property type="entry name" value="GST C-terminal domain-like"/>
    <property type="match status" value="1"/>
</dbReference>
<dbReference type="SFLD" id="SFLDG00358">
    <property type="entry name" value="Main_(cytGST)"/>
    <property type="match status" value="1"/>
</dbReference>
<dbReference type="Gene3D" id="1.20.1050.10">
    <property type="match status" value="1"/>
</dbReference>
<evidence type="ECO:0000256" key="1">
    <source>
        <dbReference type="ARBA" id="ARBA00004370"/>
    </source>
</evidence>
<dbReference type="FunFam" id="3.40.30.10:FF:000123">
    <property type="entry name" value="Glutathione transferase o1"/>
    <property type="match status" value="1"/>
</dbReference>
<proteinExistence type="inferred from homology"/>
<dbReference type="InterPro" id="IPR017452">
    <property type="entry name" value="GPCR_Rhodpsn_7TM"/>
</dbReference>
<dbReference type="GO" id="GO:0005737">
    <property type="term" value="C:cytoplasm"/>
    <property type="evidence" value="ECO:0007669"/>
    <property type="project" value="TreeGrafter"/>
</dbReference>
<dbReference type="InterPro" id="IPR050983">
    <property type="entry name" value="GST_Omega/HSP26"/>
</dbReference>
<feature type="transmembrane region" description="Helical" evidence="8">
    <location>
        <begin position="107"/>
        <end position="130"/>
    </location>
</feature>
<dbReference type="CDD" id="cd00637">
    <property type="entry name" value="7tm_classA_rhodopsin-like"/>
    <property type="match status" value="1"/>
</dbReference>
<gene>
    <name evidence="12" type="ORF">OSB1V03_LOCUS9382</name>
</gene>
<dbReference type="InterPro" id="IPR040079">
    <property type="entry name" value="Glutathione_S-Trfase"/>
</dbReference>
<evidence type="ECO:0000259" key="10">
    <source>
        <dbReference type="PROSITE" id="PS50404"/>
    </source>
</evidence>
<dbReference type="InterPro" id="IPR004045">
    <property type="entry name" value="Glutathione_S-Trfase_N"/>
</dbReference>
<keyword evidence="5 8" id="KW-1133">Transmembrane helix</keyword>
<dbReference type="InterPro" id="IPR000276">
    <property type="entry name" value="GPCR_Rhodpsn"/>
</dbReference>
<dbReference type="SUPFAM" id="SSF81321">
    <property type="entry name" value="Family A G protein-coupled receptor-like"/>
    <property type="match status" value="1"/>
</dbReference>
<dbReference type="PROSITE" id="PS50405">
    <property type="entry name" value="GST_CTER"/>
    <property type="match status" value="1"/>
</dbReference>